<keyword evidence="2" id="KW-0238">DNA-binding</keyword>
<dbReference type="Pfam" id="PF12833">
    <property type="entry name" value="HTH_18"/>
    <property type="match status" value="1"/>
</dbReference>
<evidence type="ECO:0000313" key="6">
    <source>
        <dbReference type="Proteomes" id="UP000515570"/>
    </source>
</evidence>
<dbReference type="InterPro" id="IPR009057">
    <property type="entry name" value="Homeodomain-like_sf"/>
</dbReference>
<protein>
    <submittedName>
        <fullName evidence="5">Helix-turn-helix domain-containing protein</fullName>
    </submittedName>
</protein>
<keyword evidence="1" id="KW-0805">Transcription regulation</keyword>
<evidence type="ECO:0000256" key="2">
    <source>
        <dbReference type="ARBA" id="ARBA00023125"/>
    </source>
</evidence>
<evidence type="ECO:0000313" key="5">
    <source>
        <dbReference type="EMBL" id="QMV85895.1"/>
    </source>
</evidence>
<dbReference type="SUPFAM" id="SSF46689">
    <property type="entry name" value="Homeodomain-like"/>
    <property type="match status" value="1"/>
</dbReference>
<name>A0A7G5FH04_9CORY</name>
<dbReference type="InterPro" id="IPR050204">
    <property type="entry name" value="AraC_XylS_family_regulators"/>
</dbReference>
<evidence type="ECO:0000256" key="1">
    <source>
        <dbReference type="ARBA" id="ARBA00023015"/>
    </source>
</evidence>
<feature type="domain" description="HTH araC/xylS-type" evidence="4">
    <location>
        <begin position="206"/>
        <end position="307"/>
    </location>
</feature>
<dbReference type="PRINTS" id="PR00032">
    <property type="entry name" value="HTHARAC"/>
</dbReference>
<dbReference type="Gene3D" id="1.10.10.60">
    <property type="entry name" value="Homeodomain-like"/>
    <property type="match status" value="1"/>
</dbReference>
<sequence>MTPPMSEEFTLAQWRSAVTSHFGKMDIRSAPGGAFSARMSAATLGEIALFDMITSPHTVRRTSESIGMDREPFCKLSLQLEGSSAMTQDGRTCVLHPGDLALYVTQRPYELVYEQPQHTLVVYFPQRYLNFTPNQIEALTASPISRCSGLGRVAIPMFEQLATNIDVLDGEHAEALVRSALNMLISVFSSEYAAELESGTANLLFRQATAFIEQNLHDADLSPGMIAAALFVSVRHLHAQFATQGVTVAAYIRGRRLERVKNDLADPAHATESIHHISSQYGFHEPSHFSRVFKAEFGEAPRVFRARMLG</sequence>
<dbReference type="InterPro" id="IPR020449">
    <property type="entry name" value="Tscrpt_reg_AraC-type_HTH"/>
</dbReference>
<dbReference type="GO" id="GO:0003700">
    <property type="term" value="F:DNA-binding transcription factor activity"/>
    <property type="evidence" value="ECO:0007669"/>
    <property type="project" value="InterPro"/>
</dbReference>
<dbReference type="RefSeq" id="WP_182386712.1">
    <property type="nucleotide sequence ID" value="NZ_CP059833.1"/>
</dbReference>
<keyword evidence="6" id="KW-1185">Reference proteome</keyword>
<keyword evidence="3" id="KW-0804">Transcription</keyword>
<gene>
    <name evidence="5" type="ORF">HW450_04005</name>
</gene>
<dbReference type="SMART" id="SM00342">
    <property type="entry name" value="HTH_ARAC"/>
    <property type="match status" value="1"/>
</dbReference>
<dbReference type="Proteomes" id="UP000515570">
    <property type="component" value="Chromosome"/>
</dbReference>
<evidence type="ECO:0000256" key="3">
    <source>
        <dbReference type="ARBA" id="ARBA00023163"/>
    </source>
</evidence>
<dbReference type="EMBL" id="CP059833">
    <property type="protein sequence ID" value="QMV85895.1"/>
    <property type="molecule type" value="Genomic_DNA"/>
</dbReference>
<dbReference type="GO" id="GO:0043565">
    <property type="term" value="F:sequence-specific DNA binding"/>
    <property type="evidence" value="ECO:0007669"/>
    <property type="project" value="InterPro"/>
</dbReference>
<accession>A0A7G5FH04</accession>
<proteinExistence type="predicted"/>
<organism evidence="5 6">
    <name type="scientific">Corynebacterium hindlerae</name>
    <dbReference type="NCBI Taxonomy" id="699041"/>
    <lineage>
        <taxon>Bacteria</taxon>
        <taxon>Bacillati</taxon>
        <taxon>Actinomycetota</taxon>
        <taxon>Actinomycetes</taxon>
        <taxon>Mycobacteriales</taxon>
        <taxon>Corynebacteriaceae</taxon>
        <taxon>Corynebacterium</taxon>
    </lineage>
</organism>
<dbReference type="PANTHER" id="PTHR46796">
    <property type="entry name" value="HTH-TYPE TRANSCRIPTIONAL ACTIVATOR RHAS-RELATED"/>
    <property type="match status" value="1"/>
</dbReference>
<dbReference type="Pfam" id="PF14525">
    <property type="entry name" value="AraC_binding_2"/>
    <property type="match status" value="1"/>
</dbReference>
<dbReference type="InterPro" id="IPR018060">
    <property type="entry name" value="HTH_AraC"/>
</dbReference>
<dbReference type="AlphaFoldDB" id="A0A7G5FH04"/>
<dbReference type="PROSITE" id="PS01124">
    <property type="entry name" value="HTH_ARAC_FAMILY_2"/>
    <property type="match status" value="1"/>
</dbReference>
<dbReference type="InterPro" id="IPR035418">
    <property type="entry name" value="AraC-bd_2"/>
</dbReference>
<dbReference type="PANTHER" id="PTHR46796:SF6">
    <property type="entry name" value="ARAC SUBFAMILY"/>
    <property type="match status" value="1"/>
</dbReference>
<reference evidence="5 6" key="1">
    <citation type="submission" date="2020-07" db="EMBL/GenBank/DDBJ databases">
        <title>non toxigenic Corynebacterium sp. nov from a clinical source.</title>
        <authorList>
            <person name="Bernier A.-M."/>
            <person name="Bernard K."/>
        </authorList>
    </citation>
    <scope>NUCLEOTIDE SEQUENCE [LARGE SCALE GENOMIC DNA]</scope>
    <source>
        <strain evidence="6">NML 93-0612</strain>
    </source>
</reference>
<evidence type="ECO:0000259" key="4">
    <source>
        <dbReference type="PROSITE" id="PS01124"/>
    </source>
</evidence>